<dbReference type="Proteomes" id="UP000054632">
    <property type="component" value="Unassembled WGS sequence"/>
</dbReference>
<evidence type="ECO:0000313" key="2">
    <source>
        <dbReference type="EMBL" id="KRZ30528.1"/>
    </source>
</evidence>
<name>A0A0V1F369_TRIPS</name>
<gene>
    <name evidence="1" type="ORF">T4A_6824</name>
    <name evidence="2" type="ORF">T4B_195</name>
    <name evidence="3" type="ORF">T4C_415</name>
</gene>
<evidence type="ECO:0000313" key="5">
    <source>
        <dbReference type="Proteomes" id="UP000054805"/>
    </source>
</evidence>
<comment type="caution">
    <text evidence="1">The sequence shown here is derived from an EMBL/GenBank/DDBJ whole genome shotgun (WGS) entry which is preliminary data.</text>
</comment>
<protein>
    <recommendedName>
        <fullName evidence="6">Accumulation-associated protein</fullName>
    </recommendedName>
</protein>
<dbReference type="EMBL" id="JYDS01000034">
    <property type="protein sequence ID" value="KRZ30528.1"/>
    <property type="molecule type" value="Genomic_DNA"/>
</dbReference>
<dbReference type="EMBL" id="JYDV01000013">
    <property type="protein sequence ID" value="KRZ42722.1"/>
    <property type="molecule type" value="Genomic_DNA"/>
</dbReference>
<reference evidence="4 5" key="1">
    <citation type="submission" date="2015-01" db="EMBL/GenBank/DDBJ databases">
        <title>Evolution of Trichinella species and genotypes.</title>
        <authorList>
            <person name="Korhonen P.K."/>
            <person name="Edoardo P."/>
            <person name="Giuseppe L.R."/>
            <person name="Gasser R.B."/>
        </authorList>
    </citation>
    <scope>NUCLEOTIDE SEQUENCE [LARGE SCALE GENOMIC DNA]</scope>
    <source>
        <strain evidence="1">ISS13</strain>
        <strain evidence="3">ISS176</strain>
        <strain evidence="2">ISS588</strain>
    </source>
</reference>
<dbReference type="EMBL" id="JYDR01000001">
    <property type="protein sequence ID" value="KRY79635.1"/>
    <property type="molecule type" value="Genomic_DNA"/>
</dbReference>
<dbReference type="Proteomes" id="UP000054805">
    <property type="component" value="Unassembled WGS sequence"/>
</dbReference>
<keyword evidence="5" id="KW-1185">Reference proteome</keyword>
<evidence type="ECO:0008006" key="6">
    <source>
        <dbReference type="Google" id="ProtNLM"/>
    </source>
</evidence>
<accession>A0A0V1F369</accession>
<evidence type="ECO:0000313" key="3">
    <source>
        <dbReference type="EMBL" id="KRZ42722.1"/>
    </source>
</evidence>
<sequence>MLHFINLYANMLQELVQLHKQTKAKNNRLFKLISINAGKNLPGGPEGPRTPWGPTIPGAPGLPMLPLGPCSPIGPLRPGMPSLPGIP</sequence>
<evidence type="ECO:0000313" key="1">
    <source>
        <dbReference type="EMBL" id="KRY79635.1"/>
    </source>
</evidence>
<evidence type="ECO:0000313" key="4">
    <source>
        <dbReference type="Proteomes" id="UP000054632"/>
    </source>
</evidence>
<dbReference type="AlphaFoldDB" id="A0A0V1F369"/>
<dbReference type="Proteomes" id="UP000054826">
    <property type="component" value="Unassembled WGS sequence"/>
</dbReference>
<proteinExistence type="predicted"/>
<organism evidence="1 4">
    <name type="scientific">Trichinella pseudospiralis</name>
    <name type="common">Parasitic roundworm</name>
    <dbReference type="NCBI Taxonomy" id="6337"/>
    <lineage>
        <taxon>Eukaryota</taxon>
        <taxon>Metazoa</taxon>
        <taxon>Ecdysozoa</taxon>
        <taxon>Nematoda</taxon>
        <taxon>Enoplea</taxon>
        <taxon>Dorylaimia</taxon>
        <taxon>Trichinellida</taxon>
        <taxon>Trichinellidae</taxon>
        <taxon>Trichinella</taxon>
    </lineage>
</organism>